<proteinExistence type="predicted"/>
<dbReference type="EMBL" id="RHLK01000004">
    <property type="protein sequence ID" value="MVO99941.1"/>
    <property type="molecule type" value="Genomic_DNA"/>
</dbReference>
<evidence type="ECO:0000313" key="2">
    <source>
        <dbReference type="Proteomes" id="UP000490800"/>
    </source>
</evidence>
<evidence type="ECO:0000313" key="1">
    <source>
        <dbReference type="EMBL" id="MVO99941.1"/>
    </source>
</evidence>
<sequence>MNLTKLCYLLLFILLIGCTSQKEVIKQLKSKSSDTYTLHVFKEDSGADELDKEVNRIWNKNIKKIESVQFYDNFQKRNKEMIKALDIADFPTFVVVDDAKIVLKTTDLNDVNKIWSE</sequence>
<keyword evidence="2" id="KW-1185">Reference proteome</keyword>
<dbReference type="OrthoDB" id="2623670at2"/>
<comment type="caution">
    <text evidence="1">The sequence shown here is derived from an EMBL/GenBank/DDBJ whole genome shotgun (WGS) entry which is preliminary data.</text>
</comment>
<organism evidence="1 2">
    <name type="scientific">Paenibacillus lutrae</name>
    <dbReference type="NCBI Taxonomy" id="2078573"/>
    <lineage>
        <taxon>Bacteria</taxon>
        <taxon>Bacillati</taxon>
        <taxon>Bacillota</taxon>
        <taxon>Bacilli</taxon>
        <taxon>Bacillales</taxon>
        <taxon>Paenibacillaceae</taxon>
        <taxon>Paenibacillus</taxon>
    </lineage>
</organism>
<protein>
    <recommendedName>
        <fullName evidence="3">Small peptidoglycan-associated lipoprotein</fullName>
    </recommendedName>
</protein>
<dbReference type="PROSITE" id="PS51257">
    <property type="entry name" value="PROKAR_LIPOPROTEIN"/>
    <property type="match status" value="1"/>
</dbReference>
<evidence type="ECO:0008006" key="3">
    <source>
        <dbReference type="Google" id="ProtNLM"/>
    </source>
</evidence>
<dbReference type="RefSeq" id="WP_157335292.1">
    <property type="nucleotide sequence ID" value="NZ_RHLK01000004.1"/>
</dbReference>
<reference evidence="1 2" key="1">
    <citation type="journal article" date="2019" name="Microorganisms">
        <title>Paenibacillus lutrae sp. nov., A Chitinolytic Species Isolated from A River Otter in Castril Natural Park, Granada, Spain.</title>
        <authorList>
            <person name="Rodriguez M."/>
            <person name="Reina J.C."/>
            <person name="Bejar V."/>
            <person name="Llamas I."/>
        </authorList>
    </citation>
    <scope>NUCLEOTIDE SEQUENCE [LARGE SCALE GENOMIC DNA]</scope>
    <source>
        <strain evidence="1 2">N10</strain>
    </source>
</reference>
<accession>A0A7X3FIF5</accession>
<dbReference type="Proteomes" id="UP000490800">
    <property type="component" value="Unassembled WGS sequence"/>
</dbReference>
<name>A0A7X3FIF5_9BACL</name>
<gene>
    <name evidence="1" type="ORF">EDM21_10425</name>
</gene>
<dbReference type="AlphaFoldDB" id="A0A7X3FIF5"/>